<proteinExistence type="predicted"/>
<gene>
    <name evidence="1" type="ORF">OC842_005379</name>
</gene>
<keyword evidence="2" id="KW-1185">Reference proteome</keyword>
<sequence>MPAPPPPAYKSSKFPTFATITADVVLGDTQTENYVHNTEASFYDDEDNAHSGNFNVWSREAPQPGVYLVNDAPFSTDGGLELSINDGATYRRLPDDLDGLDPDSYNLPVMRPKVVGMGVIKWASDDRKACIIVGWTYVNKKLQWRRYTLRGKFESGIRWEPWYVAGPRYKVIFEFEIIGRGEDGIFDCYIRRMIQLDAAPQSLLQSLEIGQTKQNDRAARYKEVRAMRASAKRPEDAPQPNDLSAVAHVPHNTATSLPSAIIGADKSMEAEALTPAAPKATKHGIPPLTPSSPIAGLVTRKRARIEAC</sequence>
<name>A0AAN6G803_9BASI</name>
<organism evidence="1 2">
    <name type="scientific">Tilletia horrida</name>
    <dbReference type="NCBI Taxonomy" id="155126"/>
    <lineage>
        <taxon>Eukaryota</taxon>
        <taxon>Fungi</taxon>
        <taxon>Dikarya</taxon>
        <taxon>Basidiomycota</taxon>
        <taxon>Ustilaginomycotina</taxon>
        <taxon>Exobasidiomycetes</taxon>
        <taxon>Tilletiales</taxon>
        <taxon>Tilletiaceae</taxon>
        <taxon>Tilletia</taxon>
    </lineage>
</organism>
<dbReference type="EMBL" id="JAPDMQ010000378">
    <property type="protein sequence ID" value="KAK0525862.1"/>
    <property type="molecule type" value="Genomic_DNA"/>
</dbReference>
<dbReference type="Proteomes" id="UP001176521">
    <property type="component" value="Unassembled WGS sequence"/>
</dbReference>
<evidence type="ECO:0000313" key="1">
    <source>
        <dbReference type="EMBL" id="KAK0525862.1"/>
    </source>
</evidence>
<evidence type="ECO:0000313" key="2">
    <source>
        <dbReference type="Proteomes" id="UP001176521"/>
    </source>
</evidence>
<reference evidence="1" key="1">
    <citation type="journal article" date="2023" name="PhytoFront">
        <title>Draft Genome Resources of Seven Strains of Tilletia horrida, Causal Agent of Kernel Smut of Rice.</title>
        <authorList>
            <person name="Khanal S."/>
            <person name="Antony Babu S."/>
            <person name="Zhou X.G."/>
        </authorList>
    </citation>
    <scope>NUCLEOTIDE SEQUENCE</scope>
    <source>
        <strain evidence="1">TX3</strain>
    </source>
</reference>
<protein>
    <submittedName>
        <fullName evidence="1">Uncharacterized protein</fullName>
    </submittedName>
</protein>
<dbReference type="AlphaFoldDB" id="A0AAN6G803"/>
<comment type="caution">
    <text evidence="1">The sequence shown here is derived from an EMBL/GenBank/DDBJ whole genome shotgun (WGS) entry which is preliminary data.</text>
</comment>
<accession>A0AAN6G803</accession>